<dbReference type="InterPro" id="IPR046342">
    <property type="entry name" value="CBS_dom_sf"/>
</dbReference>
<dbReference type="PROSITE" id="PS51371">
    <property type="entry name" value="CBS"/>
    <property type="match status" value="1"/>
</dbReference>
<evidence type="ECO:0000256" key="1">
    <source>
        <dbReference type="ARBA" id="ARBA00004141"/>
    </source>
</evidence>
<keyword evidence="6 11" id="KW-0472">Membrane</keyword>
<evidence type="ECO:0000256" key="3">
    <source>
        <dbReference type="ARBA" id="ARBA00022692"/>
    </source>
</evidence>
<feature type="transmembrane region" description="Helical" evidence="11">
    <location>
        <begin position="272"/>
        <end position="290"/>
    </location>
</feature>
<dbReference type="CDD" id="cd02205">
    <property type="entry name" value="CBS_pair_SF"/>
    <property type="match status" value="1"/>
</dbReference>
<dbReference type="GO" id="GO:0005254">
    <property type="term" value="F:chloride channel activity"/>
    <property type="evidence" value="ECO:0007669"/>
    <property type="project" value="UniProtKB-KW"/>
</dbReference>
<dbReference type="EMBL" id="CP017141">
    <property type="protein sequence ID" value="AOM79028.1"/>
    <property type="molecule type" value="Genomic_DNA"/>
</dbReference>
<feature type="transmembrane region" description="Helical" evidence="11">
    <location>
        <begin position="412"/>
        <end position="429"/>
    </location>
</feature>
<dbReference type="KEGG" id="psty:BFS30_18745"/>
<dbReference type="InterPro" id="IPR001807">
    <property type="entry name" value="ClC"/>
</dbReference>
<dbReference type="RefSeq" id="WP_069380691.1">
    <property type="nucleotide sequence ID" value="NZ_CP017141.1"/>
</dbReference>
<evidence type="ECO:0000256" key="7">
    <source>
        <dbReference type="ARBA" id="ARBA00023173"/>
    </source>
</evidence>
<keyword evidence="5" id="KW-0406">Ion transport</keyword>
<evidence type="ECO:0000256" key="8">
    <source>
        <dbReference type="ARBA" id="ARBA00023214"/>
    </source>
</evidence>
<dbReference type="PRINTS" id="PR00762">
    <property type="entry name" value="CLCHANNEL"/>
</dbReference>
<dbReference type="GO" id="GO:0034707">
    <property type="term" value="C:chloride channel complex"/>
    <property type="evidence" value="ECO:0007669"/>
    <property type="project" value="UniProtKB-KW"/>
</dbReference>
<dbReference type="Pfam" id="PF00571">
    <property type="entry name" value="CBS"/>
    <property type="match status" value="1"/>
</dbReference>
<organism evidence="13 14">
    <name type="scientific">Pedobacter steynii</name>
    <dbReference type="NCBI Taxonomy" id="430522"/>
    <lineage>
        <taxon>Bacteria</taxon>
        <taxon>Pseudomonadati</taxon>
        <taxon>Bacteroidota</taxon>
        <taxon>Sphingobacteriia</taxon>
        <taxon>Sphingobacteriales</taxon>
        <taxon>Sphingobacteriaceae</taxon>
        <taxon>Pedobacter</taxon>
    </lineage>
</organism>
<keyword evidence="7" id="KW-0869">Chloride channel</keyword>
<evidence type="ECO:0000259" key="12">
    <source>
        <dbReference type="PROSITE" id="PS51371"/>
    </source>
</evidence>
<dbReference type="InterPro" id="IPR000644">
    <property type="entry name" value="CBS_dom"/>
</dbReference>
<evidence type="ECO:0000256" key="4">
    <source>
        <dbReference type="ARBA" id="ARBA00022989"/>
    </source>
</evidence>
<dbReference type="SUPFAM" id="SSF54631">
    <property type="entry name" value="CBS-domain pair"/>
    <property type="match status" value="1"/>
</dbReference>
<dbReference type="Gene3D" id="3.10.580.10">
    <property type="entry name" value="CBS-domain"/>
    <property type="match status" value="1"/>
</dbReference>
<feature type="domain" description="CBS" evidence="12">
    <location>
        <begin position="535"/>
        <end position="595"/>
    </location>
</feature>
<keyword evidence="4 11" id="KW-1133">Transmembrane helix</keyword>
<dbReference type="SUPFAM" id="SSF81340">
    <property type="entry name" value="Clc chloride channel"/>
    <property type="match status" value="1"/>
</dbReference>
<comment type="subcellular location">
    <subcellularLocation>
        <location evidence="1">Membrane</location>
        <topology evidence="1">Multi-pass membrane protein</topology>
    </subcellularLocation>
</comment>
<keyword evidence="9" id="KW-0407">Ion channel</keyword>
<dbReference type="PANTHER" id="PTHR43427:SF6">
    <property type="entry name" value="CHLORIDE CHANNEL PROTEIN CLC-E"/>
    <property type="match status" value="1"/>
</dbReference>
<proteinExistence type="predicted"/>
<evidence type="ECO:0000256" key="11">
    <source>
        <dbReference type="SAM" id="Phobius"/>
    </source>
</evidence>
<feature type="transmembrane region" description="Helical" evidence="11">
    <location>
        <begin position="351"/>
        <end position="371"/>
    </location>
</feature>
<feature type="transmembrane region" description="Helical" evidence="11">
    <location>
        <begin position="25"/>
        <end position="44"/>
    </location>
</feature>
<evidence type="ECO:0000313" key="14">
    <source>
        <dbReference type="Proteomes" id="UP000094313"/>
    </source>
</evidence>
<dbReference type="Pfam" id="PF00654">
    <property type="entry name" value="Voltage_CLC"/>
    <property type="match status" value="1"/>
</dbReference>
<dbReference type="Gene3D" id="1.10.3080.10">
    <property type="entry name" value="Clc chloride channel"/>
    <property type="match status" value="1"/>
</dbReference>
<evidence type="ECO:0000256" key="9">
    <source>
        <dbReference type="ARBA" id="ARBA00023303"/>
    </source>
</evidence>
<feature type="transmembrane region" description="Helical" evidence="11">
    <location>
        <begin position="199"/>
        <end position="217"/>
    </location>
</feature>
<dbReference type="PANTHER" id="PTHR43427">
    <property type="entry name" value="CHLORIDE CHANNEL PROTEIN CLC-E"/>
    <property type="match status" value="1"/>
</dbReference>
<feature type="transmembrane region" description="Helical" evidence="11">
    <location>
        <begin position="64"/>
        <end position="83"/>
    </location>
</feature>
<keyword evidence="3 11" id="KW-0812">Transmembrane</keyword>
<keyword evidence="14" id="KW-1185">Reference proteome</keyword>
<sequence length="597" mass="65808">MYVRLVNYVDAINQYRKTKISNRNFLVIAALIVGVLAGLAASLLKTITHHIEDFLQTGFHWEYKYYLFFFFPFIGILLSVMYVRRFIRKGKFETGLTPLLYTISRKSSKVEPHNIYSQIITAATTVGFGGSTGLEAPIVTSGAGIGSVVGRFLGLSYRETTMLLACGAAAGIAGAFNSPIAGIVFAIEILLPEFTIPAFIPLLLASATAAVVARLFYNEQLFFLVTEGWKMNALIYYVILAVLIGFFSIYFTKANSFIKGLFYKISNPYKKVVLGGLMLGLLVFLFPTLYGEGYITIKNLLGGNYFAVINNSIFSSYSNLPWVVLLFTLITIFAKSAATLITLGAGGNGGIFAPSLIMGGLIGFMVAYTVNTLGIAQLNVANFIVAGMAASLSAIMHAPLTGIFLIAEITGGYILMVPLMITSAISYLINRSANKYSIYTKPLAEKGELSSHEDKDTTVLNMMKLKYLVERDYLVLNEGDLIAEKLNEILQSKRNLFPVIGGEDLSFKGLIYVEDVLKRAINNPDQQEMTAQDLMVAAPDTLQMGDPMKKVLQKMEKENAWLLPVLTEQGSYIGFVSKTAIFNRYRALLRRQADYME</sequence>
<reference evidence="13 14" key="1">
    <citation type="submission" date="2016-08" db="EMBL/GenBank/DDBJ databases">
        <authorList>
            <person name="Seilhamer J.J."/>
        </authorList>
    </citation>
    <scope>NUCLEOTIDE SEQUENCE [LARGE SCALE GENOMIC DNA]</scope>
    <source>
        <strain evidence="13 14">DX4</strain>
    </source>
</reference>
<dbReference type="AlphaFoldDB" id="A0A1D7QK34"/>
<keyword evidence="2" id="KW-0813">Transport</keyword>
<feature type="transmembrane region" description="Helical" evidence="11">
    <location>
        <begin position="229"/>
        <end position="252"/>
    </location>
</feature>
<dbReference type="OrthoDB" id="9812438at2"/>
<dbReference type="InterPro" id="IPR014743">
    <property type="entry name" value="Cl-channel_core"/>
</dbReference>
<feature type="transmembrane region" description="Helical" evidence="11">
    <location>
        <begin position="383"/>
        <end position="406"/>
    </location>
</feature>
<evidence type="ECO:0000256" key="10">
    <source>
        <dbReference type="PROSITE-ProRule" id="PRU00703"/>
    </source>
</evidence>
<keyword evidence="10" id="KW-0129">CBS domain</keyword>
<dbReference type="Proteomes" id="UP000094313">
    <property type="component" value="Chromosome"/>
</dbReference>
<dbReference type="CDD" id="cd00400">
    <property type="entry name" value="Voltage_gated_ClC"/>
    <property type="match status" value="1"/>
</dbReference>
<accession>A0A1D7QK34</accession>
<evidence type="ECO:0000256" key="5">
    <source>
        <dbReference type="ARBA" id="ARBA00023065"/>
    </source>
</evidence>
<feature type="transmembrane region" description="Helical" evidence="11">
    <location>
        <begin position="322"/>
        <end position="345"/>
    </location>
</feature>
<name>A0A1D7QK34_9SPHI</name>
<feature type="transmembrane region" description="Helical" evidence="11">
    <location>
        <begin position="161"/>
        <end position="187"/>
    </location>
</feature>
<protein>
    <submittedName>
        <fullName evidence="13">Chloride channel protein</fullName>
    </submittedName>
</protein>
<dbReference type="InterPro" id="IPR050368">
    <property type="entry name" value="ClC-type_chloride_channel"/>
</dbReference>
<evidence type="ECO:0000256" key="6">
    <source>
        <dbReference type="ARBA" id="ARBA00023136"/>
    </source>
</evidence>
<evidence type="ECO:0000256" key="2">
    <source>
        <dbReference type="ARBA" id="ARBA00022448"/>
    </source>
</evidence>
<keyword evidence="8" id="KW-0868">Chloride</keyword>
<gene>
    <name evidence="13" type="ORF">BFS30_18745</name>
</gene>
<evidence type="ECO:0000313" key="13">
    <source>
        <dbReference type="EMBL" id="AOM79028.1"/>
    </source>
</evidence>